<dbReference type="PANTHER" id="PTHR10900">
    <property type="entry name" value="PERIOSTIN-RELATED"/>
    <property type="match status" value="1"/>
</dbReference>
<feature type="signal peptide" evidence="2">
    <location>
        <begin position="1"/>
        <end position="21"/>
    </location>
</feature>
<dbReference type="EMBL" id="CP029494">
    <property type="protein sequence ID" value="AWN24663.1"/>
    <property type="molecule type" value="Genomic_DNA"/>
</dbReference>
<feature type="domain" description="FAS1" evidence="3">
    <location>
        <begin position="406"/>
        <end position="540"/>
    </location>
</feature>
<dbReference type="Gene3D" id="2.30.180.10">
    <property type="entry name" value="FAS1 domain"/>
    <property type="match status" value="2"/>
</dbReference>
<dbReference type="InterPro" id="IPR036378">
    <property type="entry name" value="FAS1_dom_sf"/>
</dbReference>
<feature type="region of interest" description="Disordered" evidence="1">
    <location>
        <begin position="177"/>
        <end position="390"/>
    </location>
</feature>
<dbReference type="OrthoDB" id="9800666at2"/>
<dbReference type="Pfam" id="PF02469">
    <property type="entry name" value="Fasciclin"/>
    <property type="match status" value="2"/>
</dbReference>
<feature type="domain" description="FAS1" evidence="3">
    <location>
        <begin position="38"/>
        <end position="167"/>
    </location>
</feature>
<evidence type="ECO:0000313" key="4">
    <source>
        <dbReference type="EMBL" id="AWN24663.1"/>
    </source>
</evidence>
<dbReference type="InterPro" id="IPR050904">
    <property type="entry name" value="Adhesion/Biosynth-related"/>
</dbReference>
<evidence type="ECO:0000259" key="3">
    <source>
        <dbReference type="PROSITE" id="PS50213"/>
    </source>
</evidence>
<organism evidence="4 5">
    <name type="scientific">Deinococcus irradiatisoli</name>
    <dbReference type="NCBI Taxonomy" id="2202254"/>
    <lineage>
        <taxon>Bacteria</taxon>
        <taxon>Thermotogati</taxon>
        <taxon>Deinococcota</taxon>
        <taxon>Deinococci</taxon>
        <taxon>Deinococcales</taxon>
        <taxon>Deinococcaceae</taxon>
        <taxon>Deinococcus</taxon>
    </lineage>
</organism>
<gene>
    <name evidence="4" type="ORF">DKM44_12290</name>
</gene>
<feature type="chain" id="PRO_5016373589" evidence="2">
    <location>
        <begin position="22"/>
        <end position="548"/>
    </location>
</feature>
<dbReference type="PROSITE" id="PS50213">
    <property type="entry name" value="FAS1"/>
    <property type="match status" value="2"/>
</dbReference>
<dbReference type="FunFam" id="2.30.180.10:FF:000032">
    <property type="entry name" value="Fasciclin domain-containing protein, putative"/>
    <property type="match status" value="2"/>
</dbReference>
<dbReference type="SUPFAM" id="SSF82153">
    <property type="entry name" value="FAS1 domain"/>
    <property type="match status" value="2"/>
</dbReference>
<evidence type="ECO:0000256" key="2">
    <source>
        <dbReference type="SAM" id="SignalP"/>
    </source>
</evidence>
<dbReference type="PANTHER" id="PTHR10900:SF77">
    <property type="entry name" value="FI19380P1"/>
    <property type="match status" value="1"/>
</dbReference>
<dbReference type="RefSeq" id="WP_109828387.1">
    <property type="nucleotide sequence ID" value="NZ_CP029494.1"/>
</dbReference>
<feature type="compositionally biased region" description="Low complexity" evidence="1">
    <location>
        <begin position="255"/>
        <end position="390"/>
    </location>
</feature>
<dbReference type="SMART" id="SM00554">
    <property type="entry name" value="FAS1"/>
    <property type="match status" value="2"/>
</dbReference>
<dbReference type="Proteomes" id="UP000245368">
    <property type="component" value="Chromosome"/>
</dbReference>
<keyword evidence="2" id="KW-0732">Signal</keyword>
<proteinExistence type="predicted"/>
<dbReference type="AlphaFoldDB" id="A0A2Z3JHS5"/>
<sequence>MQKKMIVLLSCGLMAASVASAGGAGPKPAVKPATATQCQSIADLVMNTAQFSTLLTALQAAGLVDTLKSGQYTVFAPTNAAFNKLPSDVLAGVLNDPELLKTVLLYHVVPGKVNAKQVMSLKSVKSAQGGVLSVQTMGDKVMINGANVVQADVAACNGVVHVIDTVLLPPMGAMTPAPAPAPAATAPAAPAAPATSDTSADMATTTDTAAPSDDMAITEEMPAEAAQTPAATSSMVIPPTPLSMPSDLTSAEQPADTTDTSADAAMDTAAPADNSAADTTATTDATTTDTATTDTTTTDATMDTTEAADTTTTTADTTTDATMADDTTMDTTEAADTTTTTETTTTADTTTDATMADDTTMDTTEAADTTTTTETTTTADTTTDATMADDTTMDDTEMAADAALNDNTLYDVIVADDRFSTLRSLLSDADLTETLMGGEYTVFAPTDEAFAKVDPDVLAVIASDPALLKQVLLYHVVSGKMMADQVAGTAQLASAEGQSLNITKGAGGTVMIGSANLSGTITATDIPASNGVVHVIDTVLLPPDLKLP</sequence>
<evidence type="ECO:0000256" key="1">
    <source>
        <dbReference type="SAM" id="MobiDB-lite"/>
    </source>
</evidence>
<protein>
    <submittedName>
        <fullName evidence="4">Fasciclin</fullName>
    </submittedName>
</protein>
<name>A0A2Z3JHS5_9DEIO</name>
<evidence type="ECO:0000313" key="5">
    <source>
        <dbReference type="Proteomes" id="UP000245368"/>
    </source>
</evidence>
<dbReference type="KEGG" id="dez:DKM44_12290"/>
<accession>A0A2Z3JHS5</accession>
<dbReference type="InterPro" id="IPR000782">
    <property type="entry name" value="FAS1_domain"/>
</dbReference>
<feature type="compositionally biased region" description="Low complexity" evidence="1">
    <location>
        <begin position="182"/>
        <end position="215"/>
    </location>
</feature>
<dbReference type="GO" id="GO:0005615">
    <property type="term" value="C:extracellular space"/>
    <property type="evidence" value="ECO:0007669"/>
    <property type="project" value="TreeGrafter"/>
</dbReference>
<reference evidence="4 5" key="1">
    <citation type="submission" date="2018-05" db="EMBL/GenBank/DDBJ databases">
        <title>Complete Genome Sequence of Deinococcus sp. strain 17bor-2.</title>
        <authorList>
            <person name="Srinivasan S."/>
        </authorList>
    </citation>
    <scope>NUCLEOTIDE SEQUENCE [LARGE SCALE GENOMIC DNA]</scope>
    <source>
        <strain evidence="4 5">17bor-2</strain>
    </source>
</reference>
<keyword evidence="5" id="KW-1185">Reference proteome</keyword>